<proteinExistence type="predicted"/>
<name>A0AB40B866_DIOCR</name>
<dbReference type="PANTHER" id="PTHR11439">
    <property type="entry name" value="GAG-POL-RELATED RETROTRANSPOSON"/>
    <property type="match status" value="1"/>
</dbReference>
<dbReference type="AlphaFoldDB" id="A0AB40B866"/>
<evidence type="ECO:0000313" key="1">
    <source>
        <dbReference type="Proteomes" id="UP001515500"/>
    </source>
</evidence>
<dbReference type="RefSeq" id="XP_039123455.1">
    <property type="nucleotide sequence ID" value="XM_039267521.1"/>
</dbReference>
<dbReference type="InterPro" id="IPR043502">
    <property type="entry name" value="DNA/RNA_pol_sf"/>
</dbReference>
<keyword evidence="1" id="KW-1185">Reference proteome</keyword>
<gene>
    <name evidence="2" type="primary">LOC120260076</name>
</gene>
<accession>A0AB40B866</accession>
<dbReference type="PANTHER" id="PTHR11439:SF463">
    <property type="entry name" value="REVERSE TRANSCRIPTASE TY1_COPIA-TYPE DOMAIN-CONTAINING PROTEIN"/>
    <property type="match status" value="1"/>
</dbReference>
<evidence type="ECO:0000313" key="2">
    <source>
        <dbReference type="RefSeq" id="XP_039123455.1"/>
    </source>
</evidence>
<protein>
    <submittedName>
        <fullName evidence="2">Secreted RxLR effector protein 161-like</fullName>
    </submittedName>
</protein>
<dbReference type="SUPFAM" id="SSF56672">
    <property type="entry name" value="DNA/RNA polymerases"/>
    <property type="match status" value="1"/>
</dbReference>
<dbReference type="CDD" id="cd09272">
    <property type="entry name" value="RNase_HI_RT_Ty1"/>
    <property type="match status" value="1"/>
</dbReference>
<reference evidence="2" key="1">
    <citation type="submission" date="2025-08" db="UniProtKB">
        <authorList>
            <consortium name="RefSeq"/>
        </authorList>
    </citation>
    <scope>IDENTIFICATION</scope>
</reference>
<sequence length="222" mass="25191">MQNCKKIDTPLNPNEKLHLYDNSGEIDPVRNRRIVGALLYLTHTHPDITHAVSMVSRFMQSPSVFHFGSVKRILRYISGTINYGIHYKKCEEFKLIGYSDSDWSGSQDDQRSTTGWVFSLGSGAIAWFSKKQAITALSSTEVEYISLTAAICEALWLRRLLDDLGEKQVVSSVIHCDNRSALSIAKNPILHGQTKHIDTRFHFIRDLVKDEVILVKHCKTDD</sequence>
<dbReference type="GeneID" id="120260076"/>
<dbReference type="Proteomes" id="UP001515500">
    <property type="component" value="Chromosome 5"/>
</dbReference>
<organism evidence="1 2">
    <name type="scientific">Dioscorea cayennensis subsp. rotundata</name>
    <name type="common">White Guinea yam</name>
    <name type="synonym">Dioscorea rotundata</name>
    <dbReference type="NCBI Taxonomy" id="55577"/>
    <lineage>
        <taxon>Eukaryota</taxon>
        <taxon>Viridiplantae</taxon>
        <taxon>Streptophyta</taxon>
        <taxon>Embryophyta</taxon>
        <taxon>Tracheophyta</taxon>
        <taxon>Spermatophyta</taxon>
        <taxon>Magnoliopsida</taxon>
        <taxon>Liliopsida</taxon>
        <taxon>Dioscoreales</taxon>
        <taxon>Dioscoreaceae</taxon>
        <taxon>Dioscorea</taxon>
    </lineage>
</organism>